<feature type="region of interest" description="Disordered" evidence="6">
    <location>
        <begin position="108"/>
        <end position="141"/>
    </location>
</feature>
<dbReference type="STRING" id="64571.A0A1Y2GD79"/>
<evidence type="ECO:0000313" key="9">
    <source>
        <dbReference type="EMBL" id="ORZ07541.1"/>
    </source>
</evidence>
<protein>
    <submittedName>
        <fullName evidence="9">p-loop containing nucleoside triphosphate hydrolase protein</fullName>
    </submittedName>
</protein>
<proteinExistence type="inferred from homology"/>
<dbReference type="OrthoDB" id="6513042at2759"/>
<evidence type="ECO:0000256" key="2">
    <source>
        <dbReference type="ARBA" id="ARBA00022741"/>
    </source>
</evidence>
<dbReference type="Pfam" id="PF13087">
    <property type="entry name" value="AAA_12"/>
    <property type="match status" value="1"/>
</dbReference>
<dbReference type="InterPro" id="IPR050534">
    <property type="entry name" value="Coronavir_polyprotein_1ab"/>
</dbReference>
<dbReference type="GO" id="GO:0043139">
    <property type="term" value="F:5'-3' DNA helicase activity"/>
    <property type="evidence" value="ECO:0007669"/>
    <property type="project" value="TreeGrafter"/>
</dbReference>
<evidence type="ECO:0000256" key="6">
    <source>
        <dbReference type="SAM" id="MobiDB-lite"/>
    </source>
</evidence>
<keyword evidence="4" id="KW-0347">Helicase</keyword>
<dbReference type="InterPro" id="IPR041677">
    <property type="entry name" value="DNA2/NAM7_AAA_11"/>
</dbReference>
<dbReference type="SUPFAM" id="SSF52540">
    <property type="entry name" value="P-loop containing nucleoside triphosphate hydrolases"/>
    <property type="match status" value="2"/>
</dbReference>
<dbReference type="PANTHER" id="PTHR43788:SF8">
    <property type="entry name" value="DNA-BINDING PROTEIN SMUBP-2"/>
    <property type="match status" value="1"/>
</dbReference>
<dbReference type="InterPro" id="IPR027417">
    <property type="entry name" value="P-loop_NTPase"/>
</dbReference>
<dbReference type="CDD" id="cd18808">
    <property type="entry name" value="SF1_C_Upf1"/>
    <property type="match status" value="1"/>
</dbReference>
<comment type="caution">
    <text evidence="9">The sequence shown here is derived from an EMBL/GenBank/DDBJ whole genome shotgun (WGS) entry which is preliminary data.</text>
</comment>
<evidence type="ECO:0000256" key="5">
    <source>
        <dbReference type="ARBA" id="ARBA00022840"/>
    </source>
</evidence>
<accession>A0A1Y2GD79</accession>
<dbReference type="InParanoid" id="A0A1Y2GD79"/>
<evidence type="ECO:0000256" key="1">
    <source>
        <dbReference type="ARBA" id="ARBA00007913"/>
    </source>
</evidence>
<feature type="compositionally biased region" description="Acidic residues" evidence="6">
    <location>
        <begin position="113"/>
        <end position="125"/>
    </location>
</feature>
<dbReference type="EMBL" id="MCFF01000041">
    <property type="protein sequence ID" value="ORZ07541.1"/>
    <property type="molecule type" value="Genomic_DNA"/>
</dbReference>
<dbReference type="Pfam" id="PF13086">
    <property type="entry name" value="AAA_11"/>
    <property type="match status" value="1"/>
</dbReference>
<dbReference type="PANTHER" id="PTHR43788">
    <property type="entry name" value="DNA2/NAM7 HELICASE FAMILY MEMBER"/>
    <property type="match status" value="1"/>
</dbReference>
<evidence type="ECO:0000259" key="7">
    <source>
        <dbReference type="Pfam" id="PF13086"/>
    </source>
</evidence>
<gene>
    <name evidence="9" type="ORF">BCR41DRAFT_388899</name>
</gene>
<dbReference type="Proteomes" id="UP000193648">
    <property type="component" value="Unassembled WGS sequence"/>
</dbReference>
<dbReference type="RefSeq" id="XP_021878048.1">
    <property type="nucleotide sequence ID" value="XM_022028057.1"/>
</dbReference>
<organism evidence="9 10">
    <name type="scientific">Lobosporangium transversale</name>
    <dbReference type="NCBI Taxonomy" id="64571"/>
    <lineage>
        <taxon>Eukaryota</taxon>
        <taxon>Fungi</taxon>
        <taxon>Fungi incertae sedis</taxon>
        <taxon>Mucoromycota</taxon>
        <taxon>Mortierellomycotina</taxon>
        <taxon>Mortierellomycetes</taxon>
        <taxon>Mortierellales</taxon>
        <taxon>Mortierellaceae</taxon>
        <taxon>Lobosporangium</taxon>
    </lineage>
</organism>
<dbReference type="InterPro" id="IPR047187">
    <property type="entry name" value="SF1_C_Upf1"/>
</dbReference>
<dbReference type="GO" id="GO:0016787">
    <property type="term" value="F:hydrolase activity"/>
    <property type="evidence" value="ECO:0007669"/>
    <property type="project" value="UniProtKB-KW"/>
</dbReference>
<sequence>MGTEHHMIKTEQKKESSEVLRVSMKLLYDTRELRTKFEEDEKIKWREDRADTFKEDGYDSVSIYTKRLIDMYEYEFQIKAARALFGKTPDDRKPCNLRRVNNNAFRDSADAELNGDDDELNEDEGELKGDDGELNGGSGGTGRLSTEDWVLIGEPEMYNYNDVVVAVITKSFGDETGSKRYIGFLSHIARIPQSSLWQYIFTFNAQISSLRNIKVLMWAIDNLKSYKRVVRSLSDEVAMKSIPELFLKGPVTDTRPFTDNTVDIQDDVLESMNQSQKVAISRATQEDGDKVVLIQGPPGCGKSTVIAEIVRLLISHGQDNARPQVLACAQSNVAIADLAYKYVTTKKPKNKFECIMVMRPPKITDSRKRAVLEPFTITTRYHQFVNAVLHTIIRAFERTPTACHGSTTRNEVKSIVAADFNACVESGLIELLSQEACALLMFTEGAISEYELPSTDLTQVKSLVLGMRNELKLFFEPVDLKSLLELCSVSQHTGTSPLSKPISIYGWVKRALLGAASVVFCTINIGISLTYNKRLERLEYIVVDEAGQALEPDVAALMRVGSCFRRLILVGDPKQLPGYCASNRGKREMMDRSLMERLQTYRLCHFTLLNVQYRMHQDICAFISQAFYDDELTSDESIHSRSPVTTLPAIMSVMFLGSRTCQSKITKTSVVNIDEARYIVAHVFNVLLLNRKKSTPSCNPVSESVPYAEMAKSPQKARVRQPAVAATISIGIICIYKAQASVIRYLIDKMLPQKRSGFNIVVSTIDSFQGQECDVIYVALTRTTQINDFMCDPNRINVAISRARHHFIVVRDVNLSLTGKQDASLSYWHSLCVDREPVIIDPDYMRSVPLYDGPERVTGTKAKEIPATPSTILKLIAKGLVTTTPVWTIRYERLMIGPKIPQGIHMLEYVVQALASGDFDAGDGGRTTRPLFRKQKGASLFFITSVCDTVCLAWTVVVRGHRQAIELLGIGDKTFVEKMVWPLLRRDIEEQPEWKLSASMSLWSSGISVDLSKDMSKSTSLLYVPADVDVPAADVLADVPENVHLLNDHNHIEAMPFMRSRPTMILGGGGTGKTECMLDMIEQQLGMDADYDNMQLYLGATDSLANWSSMRLLKRESITEESFRLVSFTSLPSLLAKLYMSNSAIRGKLFVDRYIFRSEYMDAMPAMVRSIGADELYDAIHARIDIEAQNRTRFLRSEHKTAHKVYKSIKALHGHIDAYDLHALVKRDPQRLVAMASKIARIYLDEVQDISWTMWSVIEIMLSARTSSVVCAGDFTQRLTPGISINGIKTLIYKHLPKSMEIVRYKINYRSDPSIISLANRIQSYTHMREHAMEPSPYTQETSNSVTLVEIQDIEHENVADVLRYIGVPSNNYRAAIVTSSSWAHRLRESLGKSHNVFSAYECKGLEFDLVVCWDLFNPSMGVKTSTLRHNMGAATLDKGNIEEDENFEIYLNHLYVTVTRARKHLIMVVPPCERSSIIIKALGISDIIHYNELQECGPLPEITLLVDELSVSDELRMAIVMRERGLLHQALNVFEQYGDAAQAGFTRALIHRKEHRLRGEDHEIQLCIAECYGVIEELHQSTESVLKIEDVKLFLAQALVADKQYAEACLLYEDLEMEDELVACLIEAVESKSGDVMRIRYLIPEKAVAIWEHFKDNNRYARFVVALMLAFEPPSVDLVQSMISHIPSKAGLIMMHNSLVEANKSVSPIWEVFRRRKSLQIGPGSGKLGELTFLEWSSLRRLDGRHANKDLGYIMSAHCLPKYQSSMACLFVGPRNSKTTDILSLHIQSGAILKACRSLEVPLKHVAMKMTELSCSLSDFMALHSQIPSEEESRMHLLAEAYKMHKLEMRGSEHQLALFRWCDKMSRGADIIGIICTMLREDKQMLLGSYRPGNTANATQKALLRVLSERR</sequence>
<keyword evidence="5" id="KW-0067">ATP-binding</keyword>
<dbReference type="Gene3D" id="3.40.50.300">
    <property type="entry name" value="P-loop containing nucleotide triphosphate hydrolases"/>
    <property type="match status" value="4"/>
</dbReference>
<evidence type="ECO:0000256" key="3">
    <source>
        <dbReference type="ARBA" id="ARBA00022801"/>
    </source>
</evidence>
<evidence type="ECO:0000259" key="8">
    <source>
        <dbReference type="Pfam" id="PF13087"/>
    </source>
</evidence>
<evidence type="ECO:0000313" key="10">
    <source>
        <dbReference type="Proteomes" id="UP000193648"/>
    </source>
</evidence>
<feature type="domain" description="DNA2/NAM7 helicase helicase" evidence="7">
    <location>
        <begin position="272"/>
        <end position="582"/>
    </location>
</feature>
<evidence type="ECO:0000256" key="4">
    <source>
        <dbReference type="ARBA" id="ARBA00022806"/>
    </source>
</evidence>
<keyword evidence="2" id="KW-0547">Nucleotide-binding</keyword>
<name>A0A1Y2GD79_9FUNG</name>
<dbReference type="InterPro" id="IPR041679">
    <property type="entry name" value="DNA2/NAM7-like_C"/>
</dbReference>
<comment type="similarity">
    <text evidence="1">Belongs to the DNA2/NAM7 helicase family.</text>
</comment>
<dbReference type="GO" id="GO:0005524">
    <property type="term" value="F:ATP binding"/>
    <property type="evidence" value="ECO:0007669"/>
    <property type="project" value="UniProtKB-KW"/>
</dbReference>
<dbReference type="GeneID" id="33569900"/>
<feature type="domain" description="DNA2/NAM7 helicase-like C-terminal" evidence="8">
    <location>
        <begin position="590"/>
        <end position="812"/>
    </location>
</feature>
<keyword evidence="10" id="KW-1185">Reference proteome</keyword>
<reference evidence="9 10" key="1">
    <citation type="submission" date="2016-07" db="EMBL/GenBank/DDBJ databases">
        <title>Pervasive Adenine N6-methylation of Active Genes in Fungi.</title>
        <authorList>
            <consortium name="DOE Joint Genome Institute"/>
            <person name="Mondo S.J."/>
            <person name="Dannebaum R.O."/>
            <person name="Kuo R.C."/>
            <person name="Labutti K."/>
            <person name="Haridas S."/>
            <person name="Kuo A."/>
            <person name="Salamov A."/>
            <person name="Ahrendt S.R."/>
            <person name="Lipzen A."/>
            <person name="Sullivan W."/>
            <person name="Andreopoulos W.B."/>
            <person name="Clum A."/>
            <person name="Lindquist E."/>
            <person name="Daum C."/>
            <person name="Ramamoorthy G.K."/>
            <person name="Gryganskyi A."/>
            <person name="Culley D."/>
            <person name="Magnuson J.K."/>
            <person name="James T.Y."/>
            <person name="O'Malley M.A."/>
            <person name="Stajich J.E."/>
            <person name="Spatafora J.W."/>
            <person name="Visel A."/>
            <person name="Grigoriev I.V."/>
        </authorList>
    </citation>
    <scope>NUCLEOTIDE SEQUENCE [LARGE SCALE GENOMIC DNA]</scope>
    <source>
        <strain evidence="9 10">NRRL 3116</strain>
    </source>
</reference>
<keyword evidence="3 9" id="KW-0378">Hydrolase</keyword>